<evidence type="ECO:0000259" key="2">
    <source>
        <dbReference type="Pfam" id="PF00107"/>
    </source>
</evidence>
<proteinExistence type="predicted"/>
<accession>A0A437UHS7</accession>
<reference evidence="3 4" key="1">
    <citation type="submission" date="2018-12" db="EMBL/GenBank/DDBJ databases">
        <title>A novel vanA-carrying plasmid in a clinical isolate of Enterococcus avium.</title>
        <authorList>
            <person name="Bernasconi O.J."/>
            <person name="Luzzaro F."/>
            <person name="Endimiani A."/>
        </authorList>
    </citation>
    <scope>NUCLEOTIDE SEQUENCE [LARGE SCALE GENOMIC DNA]</scope>
    <source>
        <strain evidence="3 4">LC0559/18</strain>
    </source>
</reference>
<evidence type="ECO:0000313" key="3">
    <source>
        <dbReference type="EMBL" id="RVU93177.1"/>
    </source>
</evidence>
<dbReference type="EMBL" id="RYZS01000002">
    <property type="protein sequence ID" value="RVU93177.1"/>
    <property type="molecule type" value="Genomic_DNA"/>
</dbReference>
<dbReference type="CDD" id="cd08255">
    <property type="entry name" value="2-desacetyl-2-hydroxyethyl_bacteriochlorophyllide_like"/>
    <property type="match status" value="1"/>
</dbReference>
<dbReference type="PANTHER" id="PTHR43401">
    <property type="entry name" value="L-THREONINE 3-DEHYDROGENASE"/>
    <property type="match status" value="1"/>
</dbReference>
<comment type="caution">
    <text evidence="3">The sequence shown here is derived from an EMBL/GenBank/DDBJ whole genome shotgun (WGS) entry which is preliminary data.</text>
</comment>
<name>A0A437UHS7_ENTAV</name>
<dbReference type="GO" id="GO:0016491">
    <property type="term" value="F:oxidoreductase activity"/>
    <property type="evidence" value="ECO:0007669"/>
    <property type="project" value="UniProtKB-KW"/>
</dbReference>
<dbReference type="InterPro" id="IPR013149">
    <property type="entry name" value="ADH-like_C"/>
</dbReference>
<dbReference type="InterPro" id="IPR036291">
    <property type="entry name" value="NAD(P)-bd_dom_sf"/>
</dbReference>
<keyword evidence="1" id="KW-0560">Oxidoreductase</keyword>
<sequence length="357" mass="39352">MVYQHANFERVSIILTKNVVINGVEDVRLIEETVDPKAVSAKECLIESEVSLISAGTELSRVFGLKKGAVYPVRPGYCSVGKILAIGDDLAGFKVGDRVLFNGPHSSLQFYDPSKSDGGVLFKLREDTSSIEGSFLMMCWIAMNGILPADVKLGDTVAILGMGTLGLILSIYYQQMGVEVIALEPITDRAELAKSIGVDHVINCAPNDQYESVMEITEKKGVDIVVDATGLSESIETAIKIAGKYGQVILMGSPRTDYTTNVTNSFNAIHTKMLTVIGAFNRRYPYQEKKGSRLSIHRSLKYIESLLNKKIIDVDRFISHVIAPTEENLMEAYDGLMNKKNEYKGVIIDWNKKEDLA</sequence>
<dbReference type="InterPro" id="IPR050129">
    <property type="entry name" value="Zn_alcohol_dh"/>
</dbReference>
<dbReference type="PANTHER" id="PTHR43401:SF2">
    <property type="entry name" value="L-THREONINE 3-DEHYDROGENASE"/>
    <property type="match status" value="1"/>
</dbReference>
<evidence type="ECO:0000256" key="1">
    <source>
        <dbReference type="ARBA" id="ARBA00023002"/>
    </source>
</evidence>
<feature type="domain" description="Alcohol dehydrogenase-like C-terminal" evidence="2">
    <location>
        <begin position="165"/>
        <end position="283"/>
    </location>
</feature>
<dbReference type="InterPro" id="IPR011032">
    <property type="entry name" value="GroES-like_sf"/>
</dbReference>
<dbReference type="SUPFAM" id="SSF51735">
    <property type="entry name" value="NAD(P)-binding Rossmann-fold domains"/>
    <property type="match status" value="1"/>
</dbReference>
<dbReference type="Pfam" id="PF00107">
    <property type="entry name" value="ADH_zinc_N"/>
    <property type="match status" value="1"/>
</dbReference>
<organism evidence="3 4">
    <name type="scientific">Enterococcus avium</name>
    <name type="common">Streptococcus avium</name>
    <dbReference type="NCBI Taxonomy" id="33945"/>
    <lineage>
        <taxon>Bacteria</taxon>
        <taxon>Bacillati</taxon>
        <taxon>Bacillota</taxon>
        <taxon>Bacilli</taxon>
        <taxon>Lactobacillales</taxon>
        <taxon>Enterococcaceae</taxon>
        <taxon>Enterococcus</taxon>
    </lineage>
</organism>
<evidence type="ECO:0000313" key="4">
    <source>
        <dbReference type="Proteomes" id="UP000288388"/>
    </source>
</evidence>
<dbReference type="AlphaFoldDB" id="A0A437UHS7"/>
<dbReference type="Proteomes" id="UP000288388">
    <property type="component" value="Unassembled WGS sequence"/>
</dbReference>
<protein>
    <submittedName>
        <fullName evidence="3">Zinc-binding alcohol dehydrogenase</fullName>
    </submittedName>
</protein>
<dbReference type="SUPFAM" id="SSF50129">
    <property type="entry name" value="GroES-like"/>
    <property type="match status" value="1"/>
</dbReference>
<dbReference type="Gene3D" id="3.90.180.10">
    <property type="entry name" value="Medium-chain alcohol dehydrogenases, catalytic domain"/>
    <property type="match status" value="2"/>
</dbReference>
<dbReference type="Gene3D" id="3.40.50.720">
    <property type="entry name" value="NAD(P)-binding Rossmann-like Domain"/>
    <property type="match status" value="1"/>
</dbReference>
<gene>
    <name evidence="3" type="ORF">EK398_22355</name>
</gene>